<reference evidence="1" key="1">
    <citation type="journal article" date="2020" name="mSystems">
        <title>Genome- and Community-Level Interaction Insights into Carbon Utilization and Element Cycling Functions of Hydrothermarchaeota in Hydrothermal Sediment.</title>
        <authorList>
            <person name="Zhou Z."/>
            <person name="Liu Y."/>
            <person name="Xu W."/>
            <person name="Pan J."/>
            <person name="Luo Z.H."/>
            <person name="Li M."/>
        </authorList>
    </citation>
    <scope>NUCLEOTIDE SEQUENCE [LARGE SCALE GENOMIC DNA]</scope>
    <source>
        <strain evidence="1">HyVt-501</strain>
    </source>
</reference>
<name>A0A7C5Q264_AQUAO</name>
<gene>
    <name evidence="1" type="ORF">ENJ61_02190</name>
</gene>
<proteinExistence type="predicted"/>
<evidence type="ECO:0000313" key="1">
    <source>
        <dbReference type="EMBL" id="HHJ63693.1"/>
    </source>
</evidence>
<organism evidence="1">
    <name type="scientific">Aquifex aeolicus</name>
    <dbReference type="NCBI Taxonomy" id="63363"/>
    <lineage>
        <taxon>Bacteria</taxon>
        <taxon>Pseudomonadati</taxon>
        <taxon>Aquificota</taxon>
        <taxon>Aquificia</taxon>
        <taxon>Aquificales</taxon>
        <taxon>Aquificaceae</taxon>
        <taxon>Aquifex</taxon>
    </lineage>
</organism>
<dbReference type="Proteomes" id="UP000885792">
    <property type="component" value="Unassembled WGS sequence"/>
</dbReference>
<dbReference type="InterPro" id="IPR032587">
    <property type="entry name" value="DUF4911"/>
</dbReference>
<dbReference type="EMBL" id="DRNB01000075">
    <property type="protein sequence ID" value="HHJ63693.1"/>
    <property type="molecule type" value="Genomic_DNA"/>
</dbReference>
<protein>
    <submittedName>
        <fullName evidence="1">DUF4911 domain-containing protein</fullName>
    </submittedName>
</protein>
<dbReference type="Pfam" id="PF16256">
    <property type="entry name" value="DUF4911"/>
    <property type="match status" value="1"/>
</dbReference>
<accession>A0A7C5Q264</accession>
<comment type="caution">
    <text evidence="1">The sequence shown here is derived from an EMBL/GenBank/DDBJ whole genome shotgun (WGS) entry which is preliminary data.</text>
</comment>
<sequence>MSAEKNEIKARILAVRMPVSEVGFFNALIDGLDRIALTRTRRRGEGLVDIIAVPDRFDELLEVVEGMKKHVRDLEIVGEVDLKETGFWEETR</sequence>
<dbReference type="AlphaFoldDB" id="A0A7C5Q264"/>